<dbReference type="Pfam" id="PF04043">
    <property type="entry name" value="PMEI"/>
    <property type="match status" value="1"/>
</dbReference>
<name>A0A078HDV7_BRANA</name>
<dbReference type="InterPro" id="IPR006501">
    <property type="entry name" value="Pectinesterase_inhib_dom"/>
</dbReference>
<reference evidence="7" key="2">
    <citation type="submission" date="2014-06" db="EMBL/GenBank/DDBJ databases">
        <authorList>
            <person name="Genoscope - CEA"/>
        </authorList>
    </citation>
    <scope>NUCLEOTIDE SEQUENCE</scope>
</reference>
<dbReference type="SUPFAM" id="SSF101148">
    <property type="entry name" value="Plant invertase/pectin methylesterase inhibitor"/>
    <property type="match status" value="1"/>
</dbReference>
<dbReference type="AlphaFoldDB" id="A0A078HDV7"/>
<dbReference type="NCBIfam" id="TIGR01614">
    <property type="entry name" value="PME_inhib"/>
    <property type="match status" value="1"/>
</dbReference>
<keyword evidence="2" id="KW-1015">Disulfide bond</keyword>
<organism evidence="7 8">
    <name type="scientific">Brassica napus</name>
    <name type="common">Rape</name>
    <dbReference type="NCBI Taxonomy" id="3708"/>
    <lineage>
        <taxon>Eukaryota</taxon>
        <taxon>Viridiplantae</taxon>
        <taxon>Streptophyta</taxon>
        <taxon>Embryophyta</taxon>
        <taxon>Tracheophyta</taxon>
        <taxon>Spermatophyta</taxon>
        <taxon>Magnoliopsida</taxon>
        <taxon>eudicotyledons</taxon>
        <taxon>Gunneridae</taxon>
        <taxon>Pentapetalae</taxon>
        <taxon>rosids</taxon>
        <taxon>malvids</taxon>
        <taxon>Brassicales</taxon>
        <taxon>Brassicaceae</taxon>
        <taxon>Brassiceae</taxon>
        <taxon>Brassica</taxon>
    </lineage>
</organism>
<evidence type="ECO:0000256" key="4">
    <source>
        <dbReference type="SAM" id="SignalP"/>
    </source>
</evidence>
<feature type="signal peptide" evidence="4">
    <location>
        <begin position="1"/>
        <end position="27"/>
    </location>
</feature>
<comment type="similarity">
    <text evidence="3">Belongs to the PMEI family.</text>
</comment>
<dbReference type="OrthoDB" id="764172at2759"/>
<dbReference type="CDD" id="cd15797">
    <property type="entry name" value="PMEI"/>
    <property type="match status" value="1"/>
</dbReference>
<dbReference type="OMA" id="VLVISKM"/>
<sequence length="176" mass="19035">MATNMMNKYVLVLSCLIFFVMIGSLNAKPADIKAICGKAKNASFCTNYMKSNPKTSGADIKTLATITLDSAQTSASGAMNKITPIADEEPKRALRSGYVLCVQSYRSTIRYLGEAKKSLASGDVRGQNINVSDSMRSSTYCQDEMLKVKGDPSVVKDGGDFQNICSIVLVISKMMM</sequence>
<dbReference type="InterPro" id="IPR052421">
    <property type="entry name" value="PCW_Enzyme_Inhibitor"/>
</dbReference>
<keyword evidence="1 4" id="KW-0732">Signal</keyword>
<evidence type="ECO:0000256" key="3">
    <source>
        <dbReference type="ARBA" id="ARBA00038471"/>
    </source>
</evidence>
<keyword evidence="8" id="KW-1185">Reference proteome</keyword>
<dbReference type="FunFam" id="1.20.140.40:FF:000008">
    <property type="entry name" value="Invertase/pectin methylesterase inhibitor family protein"/>
    <property type="match status" value="1"/>
</dbReference>
<reference evidence="6" key="3">
    <citation type="submission" date="2021-01" db="EMBL/GenBank/DDBJ databases">
        <authorList>
            <consortium name="Genoscope - CEA"/>
            <person name="William W."/>
        </authorList>
    </citation>
    <scope>NUCLEOTIDE SEQUENCE</scope>
</reference>
<evidence type="ECO:0000313" key="8">
    <source>
        <dbReference type="Proteomes" id="UP000028999"/>
    </source>
</evidence>
<dbReference type="EMBL" id="LK032344">
    <property type="protein sequence ID" value="CDY35003.1"/>
    <property type="molecule type" value="Genomic_DNA"/>
</dbReference>
<evidence type="ECO:0000313" key="6">
    <source>
        <dbReference type="EMBL" id="CAF2154527.1"/>
    </source>
</evidence>
<proteinExistence type="inferred from homology"/>
<evidence type="ECO:0000256" key="1">
    <source>
        <dbReference type="ARBA" id="ARBA00022729"/>
    </source>
</evidence>
<protein>
    <submittedName>
        <fullName evidence="6">(rape) hypothetical protein</fullName>
    </submittedName>
    <submittedName>
        <fullName evidence="7">BnaA01g27310D protein</fullName>
    </submittedName>
</protein>
<feature type="chain" id="PRO_5040560696" evidence="4">
    <location>
        <begin position="28"/>
        <end position="176"/>
    </location>
</feature>
<evidence type="ECO:0000256" key="2">
    <source>
        <dbReference type="ARBA" id="ARBA00023157"/>
    </source>
</evidence>
<evidence type="ECO:0000259" key="5">
    <source>
        <dbReference type="SMART" id="SM00856"/>
    </source>
</evidence>
<dbReference type="PANTHER" id="PTHR36710">
    <property type="entry name" value="PECTINESTERASE INHIBITOR-LIKE"/>
    <property type="match status" value="1"/>
</dbReference>
<dbReference type="GO" id="GO:0046910">
    <property type="term" value="F:pectinesterase inhibitor activity"/>
    <property type="evidence" value="ECO:0007669"/>
    <property type="project" value="InterPro"/>
</dbReference>
<evidence type="ECO:0000313" key="7">
    <source>
        <dbReference type="EMBL" id="CDY35003.1"/>
    </source>
</evidence>
<dbReference type="PANTHER" id="PTHR36710:SF9">
    <property type="entry name" value="PECTINESTERASE INHIBITOR DOMAIN-CONTAINING PROTEIN"/>
    <property type="match status" value="1"/>
</dbReference>
<dbReference type="EMBL" id="HG994355">
    <property type="protein sequence ID" value="CAF2154527.1"/>
    <property type="molecule type" value="Genomic_DNA"/>
</dbReference>
<dbReference type="InterPro" id="IPR034086">
    <property type="entry name" value="PMEI_plant"/>
</dbReference>
<dbReference type="SMR" id="A0A078HDV7"/>
<gene>
    <name evidence="7" type="primary">BnaA01g27310D</name>
    <name evidence="6" type="ORF">DARMORV10_A01P37120.1</name>
    <name evidence="7" type="ORF">GSBRNA2T00057601001</name>
</gene>
<dbReference type="Proteomes" id="UP001295469">
    <property type="component" value="Chromosome A01"/>
</dbReference>
<dbReference type="STRING" id="3708.A0A078HDV7"/>
<dbReference type="PaxDb" id="3708-A0A078HDV7"/>
<dbReference type="Gramene" id="CDY35003">
    <property type="protein sequence ID" value="CDY35003"/>
    <property type="gene ID" value="GSBRNA2T00057601001"/>
</dbReference>
<dbReference type="InterPro" id="IPR035513">
    <property type="entry name" value="Invertase/methylesterase_inhib"/>
</dbReference>
<feature type="domain" description="Pectinesterase inhibitor" evidence="5">
    <location>
        <begin position="27"/>
        <end position="171"/>
    </location>
</feature>
<dbReference type="SMART" id="SM00856">
    <property type="entry name" value="PMEI"/>
    <property type="match status" value="1"/>
</dbReference>
<dbReference type="Gene3D" id="1.20.140.40">
    <property type="entry name" value="Invertase/pectin methylesterase inhibitor family protein"/>
    <property type="match status" value="1"/>
</dbReference>
<reference evidence="7 8" key="1">
    <citation type="journal article" date="2014" name="Science">
        <title>Plant genetics. Early allopolyploid evolution in the post-Neolithic Brassica napus oilseed genome.</title>
        <authorList>
            <person name="Chalhoub B."/>
            <person name="Denoeud F."/>
            <person name="Liu S."/>
            <person name="Parkin I.A."/>
            <person name="Tang H."/>
            <person name="Wang X."/>
            <person name="Chiquet J."/>
            <person name="Belcram H."/>
            <person name="Tong C."/>
            <person name="Samans B."/>
            <person name="Correa M."/>
            <person name="Da Silva C."/>
            <person name="Just J."/>
            <person name="Falentin C."/>
            <person name="Koh C.S."/>
            <person name="Le Clainche I."/>
            <person name="Bernard M."/>
            <person name="Bento P."/>
            <person name="Noel B."/>
            <person name="Labadie K."/>
            <person name="Alberti A."/>
            <person name="Charles M."/>
            <person name="Arnaud D."/>
            <person name="Guo H."/>
            <person name="Daviaud C."/>
            <person name="Alamery S."/>
            <person name="Jabbari K."/>
            <person name="Zhao M."/>
            <person name="Edger P.P."/>
            <person name="Chelaifa H."/>
            <person name="Tack D."/>
            <person name="Lassalle G."/>
            <person name="Mestiri I."/>
            <person name="Schnel N."/>
            <person name="Le Paslier M.C."/>
            <person name="Fan G."/>
            <person name="Renault V."/>
            <person name="Bayer P.E."/>
            <person name="Golicz A.A."/>
            <person name="Manoli S."/>
            <person name="Lee T.H."/>
            <person name="Thi V.H."/>
            <person name="Chalabi S."/>
            <person name="Hu Q."/>
            <person name="Fan C."/>
            <person name="Tollenaere R."/>
            <person name="Lu Y."/>
            <person name="Battail C."/>
            <person name="Shen J."/>
            <person name="Sidebottom C.H."/>
            <person name="Wang X."/>
            <person name="Canaguier A."/>
            <person name="Chauveau A."/>
            <person name="Berard A."/>
            <person name="Deniot G."/>
            <person name="Guan M."/>
            <person name="Liu Z."/>
            <person name="Sun F."/>
            <person name="Lim Y.P."/>
            <person name="Lyons E."/>
            <person name="Town C.D."/>
            <person name="Bancroft I."/>
            <person name="Wang X."/>
            <person name="Meng J."/>
            <person name="Ma J."/>
            <person name="Pires J.C."/>
            <person name="King G.J."/>
            <person name="Brunel D."/>
            <person name="Delourme R."/>
            <person name="Renard M."/>
            <person name="Aury J.M."/>
            <person name="Adams K.L."/>
            <person name="Batley J."/>
            <person name="Snowdon R.J."/>
            <person name="Tost J."/>
            <person name="Edwards D."/>
            <person name="Zhou Y."/>
            <person name="Hua W."/>
            <person name="Sharpe A.G."/>
            <person name="Paterson A.H."/>
            <person name="Guan C."/>
            <person name="Wincker P."/>
        </authorList>
    </citation>
    <scope>NUCLEOTIDE SEQUENCE [LARGE SCALE GENOMIC DNA]</scope>
    <source>
        <strain evidence="8">cv. Darmor-bzh</strain>
    </source>
</reference>
<dbReference type="Proteomes" id="UP000028999">
    <property type="component" value="Unassembled WGS sequence"/>
</dbReference>
<accession>A0A078HDV7</accession>